<feature type="non-terminal residue" evidence="2">
    <location>
        <position position="1"/>
    </location>
</feature>
<dbReference type="Proteomes" id="UP000799441">
    <property type="component" value="Unassembled WGS sequence"/>
</dbReference>
<dbReference type="InterPro" id="IPR048273">
    <property type="entry name" value="Luciferase"/>
</dbReference>
<sequence>FLAALTTVALHIHRDYKAYLSLGPGGTPQTFSGYLKVTLLGLFALRNPFTPPSAANGLTGYLLELPLRLGPQPETAGIAPHRQRTQRIEAGLFHHLNGELRQLAQATPGLIVGKSCFEKHSIGIFSQSPRRKTCNGEVCHTHSIDGSMHATLHPADLKMALETGWVVRHPLARGGWFSRFVPRDFVMIYAPRSIQEVDVVLEIVKAAAHYVSG</sequence>
<organism evidence="2 3">
    <name type="scientific">Polychaeton citri CBS 116435</name>
    <dbReference type="NCBI Taxonomy" id="1314669"/>
    <lineage>
        <taxon>Eukaryota</taxon>
        <taxon>Fungi</taxon>
        <taxon>Dikarya</taxon>
        <taxon>Ascomycota</taxon>
        <taxon>Pezizomycotina</taxon>
        <taxon>Dothideomycetes</taxon>
        <taxon>Dothideomycetidae</taxon>
        <taxon>Capnodiales</taxon>
        <taxon>Capnodiaceae</taxon>
        <taxon>Polychaeton</taxon>
    </lineage>
</organism>
<feature type="domain" description="Luciferase" evidence="1">
    <location>
        <begin position="136"/>
        <end position="207"/>
    </location>
</feature>
<gene>
    <name evidence="2" type="ORF">K431DRAFT_211322</name>
</gene>
<dbReference type="PANTHER" id="PTHR38695">
    <property type="entry name" value="AMINO ACID PERMEASE_ SLC12A DOMAIN-CONTAINING PROTEIN"/>
    <property type="match status" value="1"/>
</dbReference>
<dbReference type="OrthoDB" id="9987011at2759"/>
<keyword evidence="3" id="KW-1185">Reference proteome</keyword>
<dbReference type="InterPro" id="IPR040841">
    <property type="entry name" value="Luciferase_dom"/>
</dbReference>
<name>A0A9P4QD05_9PEZI</name>
<comment type="caution">
    <text evidence="2">The sequence shown here is derived from an EMBL/GenBank/DDBJ whole genome shotgun (WGS) entry which is preliminary data.</text>
</comment>
<evidence type="ECO:0000313" key="3">
    <source>
        <dbReference type="Proteomes" id="UP000799441"/>
    </source>
</evidence>
<dbReference type="Pfam" id="PF17648">
    <property type="entry name" value="Luciferase"/>
    <property type="match status" value="1"/>
</dbReference>
<evidence type="ECO:0000313" key="2">
    <source>
        <dbReference type="EMBL" id="KAF2722554.1"/>
    </source>
</evidence>
<proteinExistence type="predicted"/>
<dbReference type="PANTHER" id="PTHR38695:SF1">
    <property type="entry name" value="AMINO ACID PERMEASE_ SLC12A DOMAIN-CONTAINING PROTEIN"/>
    <property type="match status" value="1"/>
</dbReference>
<dbReference type="AlphaFoldDB" id="A0A9P4QD05"/>
<reference evidence="2" key="1">
    <citation type="journal article" date="2020" name="Stud. Mycol.">
        <title>101 Dothideomycetes genomes: a test case for predicting lifestyles and emergence of pathogens.</title>
        <authorList>
            <person name="Haridas S."/>
            <person name="Albert R."/>
            <person name="Binder M."/>
            <person name="Bloem J."/>
            <person name="Labutti K."/>
            <person name="Salamov A."/>
            <person name="Andreopoulos B."/>
            <person name="Baker S."/>
            <person name="Barry K."/>
            <person name="Bills G."/>
            <person name="Bluhm B."/>
            <person name="Cannon C."/>
            <person name="Castanera R."/>
            <person name="Culley D."/>
            <person name="Daum C."/>
            <person name="Ezra D."/>
            <person name="Gonzalez J."/>
            <person name="Henrissat B."/>
            <person name="Kuo A."/>
            <person name="Liang C."/>
            <person name="Lipzen A."/>
            <person name="Lutzoni F."/>
            <person name="Magnuson J."/>
            <person name="Mondo S."/>
            <person name="Nolan M."/>
            <person name="Ohm R."/>
            <person name="Pangilinan J."/>
            <person name="Park H.-J."/>
            <person name="Ramirez L."/>
            <person name="Alfaro M."/>
            <person name="Sun H."/>
            <person name="Tritt A."/>
            <person name="Yoshinaga Y."/>
            <person name="Zwiers L.-H."/>
            <person name="Turgeon B."/>
            <person name="Goodwin S."/>
            <person name="Spatafora J."/>
            <person name="Crous P."/>
            <person name="Grigoriev I."/>
        </authorList>
    </citation>
    <scope>NUCLEOTIDE SEQUENCE</scope>
    <source>
        <strain evidence="2">CBS 116435</strain>
    </source>
</reference>
<dbReference type="EMBL" id="MU003781">
    <property type="protein sequence ID" value="KAF2722554.1"/>
    <property type="molecule type" value="Genomic_DNA"/>
</dbReference>
<evidence type="ECO:0000259" key="1">
    <source>
        <dbReference type="Pfam" id="PF17648"/>
    </source>
</evidence>
<protein>
    <recommendedName>
        <fullName evidence="1">Luciferase domain-containing protein</fullName>
    </recommendedName>
</protein>
<feature type="non-terminal residue" evidence="2">
    <location>
        <position position="213"/>
    </location>
</feature>
<accession>A0A9P4QD05</accession>